<name>A0A9D3PEP0_MEGAT</name>
<dbReference type="InterPro" id="IPR027841">
    <property type="entry name" value="IL-17_rcpt_C/E_N"/>
</dbReference>
<accession>A0A9D3PEP0</accession>
<dbReference type="PANTHER" id="PTHR15583">
    <property type="entry name" value="INTERLEUKIN-17 RECEPTOR"/>
    <property type="match status" value="1"/>
</dbReference>
<dbReference type="Proteomes" id="UP001046870">
    <property type="component" value="Chromosome 23"/>
</dbReference>
<protein>
    <recommendedName>
        <fullName evidence="4">Interleukin-17 receptor C/E N-terminal domain-containing protein</fullName>
    </recommendedName>
</protein>
<keyword evidence="6" id="KW-1185">Reference proteome</keyword>
<sequence length="680" mass="75393">MRSALLLVLTVCGALAQNDLIRRMQECGTHCSQFHNSFGQRQSVAGDICGLPCKAKNHLSFAPCKRKSVLLSGTVFQNVTVSTAMKCERKQKCSLHLQVSSTIQMSELLQGVSFCTVSPGMLDRCRVVTFPKAARERLAGQQVEVKTDCFHVGPSQDVQVMLKTVPNYCHLSRTQRYRVEGCDNADLRSNVPECITGKIAYVVDMEKQQLSVSVLDMLEDRDYHLRLCHKWSICSGTEAHTLIKRENPFKNTTFHFPRPLPCLCIEGWSSMVDAPRVQVCPFRNRTEELWSGVIFDPEEEVLSWEPACPVGAVITLCQRVGDNICADLVNSTQTAGRMKVIYTKVDPHPTLCMKFTTQAGSWIKCPFADMPLPAWGLTVTTGAGQQQVTLTSRIKTKLSLGVCQNSEPLTCRDIASVPMETMKPVTVNLTTDICQPNVCIQVRRVDVRFSASLLQCNFQCSDWPPAKVLRDIQQVEWLLLLAIACVTAVIVAALAGNIMLTVYQRRCPKNWGSYHPVQHSAAVFPPAAVTLLHVADDNGQASQARDLEKFLLSVGVPVKLVNLGEACTQEAVPVEPHNALPVLLWSKGCNQHLGRLVGGQRGVTRPQMETQASETVRVDVVTYDSQTTTAREVPSWLTAVPLKELRELFTQIHNQAYTTPQAWPPSSRCLQSQVPKRSPV</sequence>
<dbReference type="Pfam" id="PF15037">
    <property type="entry name" value="IL17_R_N"/>
    <property type="match status" value="1"/>
</dbReference>
<dbReference type="InterPro" id="IPR039465">
    <property type="entry name" value="IL-17_rcpt-like"/>
</dbReference>
<dbReference type="AlphaFoldDB" id="A0A9D3PEP0"/>
<feature type="signal peptide" evidence="3">
    <location>
        <begin position="1"/>
        <end position="16"/>
    </location>
</feature>
<dbReference type="EMBL" id="JAFDVH010000023">
    <property type="protein sequence ID" value="KAG7456042.1"/>
    <property type="molecule type" value="Genomic_DNA"/>
</dbReference>
<evidence type="ECO:0000256" key="3">
    <source>
        <dbReference type="SAM" id="SignalP"/>
    </source>
</evidence>
<dbReference type="OrthoDB" id="9877324at2759"/>
<keyword evidence="2" id="KW-1133">Transmembrane helix</keyword>
<reference evidence="5" key="1">
    <citation type="submission" date="2021-01" db="EMBL/GenBank/DDBJ databases">
        <authorList>
            <person name="Zahm M."/>
            <person name="Roques C."/>
            <person name="Cabau C."/>
            <person name="Klopp C."/>
            <person name="Donnadieu C."/>
            <person name="Jouanno E."/>
            <person name="Lampietro C."/>
            <person name="Louis A."/>
            <person name="Herpin A."/>
            <person name="Echchiki A."/>
            <person name="Berthelot C."/>
            <person name="Parey E."/>
            <person name="Roest-Crollius H."/>
            <person name="Braasch I."/>
            <person name="Postlethwait J."/>
            <person name="Bobe J."/>
            <person name="Montfort J."/>
            <person name="Bouchez O."/>
            <person name="Begum T."/>
            <person name="Mejri S."/>
            <person name="Adams A."/>
            <person name="Chen W.-J."/>
            <person name="Guiguen Y."/>
        </authorList>
    </citation>
    <scope>NUCLEOTIDE SEQUENCE</scope>
    <source>
        <strain evidence="5">YG-15Mar2019-1</strain>
        <tissue evidence="5">Brain</tissue>
    </source>
</reference>
<keyword evidence="1 3" id="KW-0732">Signal</keyword>
<dbReference type="GO" id="GO:0030368">
    <property type="term" value="F:interleukin-17 receptor activity"/>
    <property type="evidence" value="ECO:0007669"/>
    <property type="project" value="InterPro"/>
</dbReference>
<dbReference type="PANTHER" id="PTHR15583:SF10">
    <property type="entry name" value="INTERLEUKIN-17 RECEPTOR E-LIKE-RELATED"/>
    <property type="match status" value="1"/>
</dbReference>
<feature type="domain" description="Interleukin-17 receptor C/E N-terminal" evidence="4">
    <location>
        <begin position="117"/>
        <end position="449"/>
    </location>
</feature>
<evidence type="ECO:0000256" key="2">
    <source>
        <dbReference type="SAM" id="Phobius"/>
    </source>
</evidence>
<evidence type="ECO:0000256" key="1">
    <source>
        <dbReference type="ARBA" id="ARBA00022729"/>
    </source>
</evidence>
<feature type="transmembrane region" description="Helical" evidence="2">
    <location>
        <begin position="477"/>
        <end position="500"/>
    </location>
</feature>
<proteinExistence type="predicted"/>
<evidence type="ECO:0000259" key="4">
    <source>
        <dbReference type="Pfam" id="PF15037"/>
    </source>
</evidence>
<keyword evidence="2" id="KW-0812">Transmembrane</keyword>
<evidence type="ECO:0000313" key="6">
    <source>
        <dbReference type="Proteomes" id="UP001046870"/>
    </source>
</evidence>
<keyword evidence="2" id="KW-0472">Membrane</keyword>
<feature type="chain" id="PRO_5038570342" description="Interleukin-17 receptor C/E N-terminal domain-containing protein" evidence="3">
    <location>
        <begin position="17"/>
        <end position="680"/>
    </location>
</feature>
<organism evidence="5 6">
    <name type="scientific">Megalops atlanticus</name>
    <name type="common">Tarpon</name>
    <name type="synonym">Clupea gigantea</name>
    <dbReference type="NCBI Taxonomy" id="7932"/>
    <lineage>
        <taxon>Eukaryota</taxon>
        <taxon>Metazoa</taxon>
        <taxon>Chordata</taxon>
        <taxon>Craniata</taxon>
        <taxon>Vertebrata</taxon>
        <taxon>Euteleostomi</taxon>
        <taxon>Actinopterygii</taxon>
        <taxon>Neopterygii</taxon>
        <taxon>Teleostei</taxon>
        <taxon>Elopiformes</taxon>
        <taxon>Megalopidae</taxon>
        <taxon>Megalops</taxon>
    </lineage>
</organism>
<comment type="caution">
    <text evidence="5">The sequence shown here is derived from an EMBL/GenBank/DDBJ whole genome shotgun (WGS) entry which is preliminary data.</text>
</comment>
<evidence type="ECO:0000313" key="5">
    <source>
        <dbReference type="EMBL" id="KAG7456042.1"/>
    </source>
</evidence>
<gene>
    <name evidence="5" type="ORF">MATL_G00247500</name>
</gene>